<feature type="domain" description="Histidine kinase" evidence="10">
    <location>
        <begin position="492"/>
        <end position="712"/>
    </location>
</feature>
<reference evidence="12 13" key="1">
    <citation type="submission" date="2020-10" db="EMBL/GenBank/DDBJ databases">
        <title>Ramlibacter sp. HM2 16S ribosomal RNA gene Genome sequencing and assembly.</title>
        <authorList>
            <person name="Kang M."/>
        </authorList>
    </citation>
    <scope>NUCLEOTIDE SEQUENCE [LARGE SCALE GENOMIC DNA]</scope>
    <source>
        <strain evidence="12 13">HM2</strain>
    </source>
</reference>
<dbReference type="InterPro" id="IPR003661">
    <property type="entry name" value="HisK_dim/P_dom"/>
</dbReference>
<keyword evidence="4" id="KW-0808">Transferase</keyword>
<evidence type="ECO:0000256" key="3">
    <source>
        <dbReference type="ARBA" id="ARBA00022553"/>
    </source>
</evidence>
<feature type="region of interest" description="Disordered" evidence="8">
    <location>
        <begin position="416"/>
        <end position="445"/>
    </location>
</feature>
<feature type="compositionally biased region" description="Low complexity" evidence="8">
    <location>
        <begin position="723"/>
        <end position="737"/>
    </location>
</feature>
<dbReference type="CDD" id="cd00156">
    <property type="entry name" value="REC"/>
    <property type="match status" value="1"/>
</dbReference>
<feature type="compositionally biased region" description="Polar residues" evidence="8">
    <location>
        <begin position="436"/>
        <end position="445"/>
    </location>
</feature>
<dbReference type="InterPro" id="IPR005467">
    <property type="entry name" value="His_kinase_dom"/>
</dbReference>
<feature type="compositionally biased region" description="Basic and acidic residues" evidence="8">
    <location>
        <begin position="416"/>
        <end position="435"/>
    </location>
</feature>
<feature type="modified residue" description="4-aspartylphosphate" evidence="7">
    <location>
        <position position="1086"/>
    </location>
</feature>
<feature type="domain" description="Response regulatory" evidence="11">
    <location>
        <begin position="889"/>
        <end position="1005"/>
    </location>
</feature>
<evidence type="ECO:0000256" key="8">
    <source>
        <dbReference type="SAM" id="MobiDB-lite"/>
    </source>
</evidence>
<dbReference type="InterPro" id="IPR029016">
    <property type="entry name" value="GAF-like_dom_sf"/>
</dbReference>
<organism evidence="12 13">
    <name type="scientific">Ramlibacter pallidus</name>
    <dbReference type="NCBI Taxonomy" id="2780087"/>
    <lineage>
        <taxon>Bacteria</taxon>
        <taxon>Pseudomonadati</taxon>
        <taxon>Pseudomonadota</taxon>
        <taxon>Betaproteobacteria</taxon>
        <taxon>Burkholderiales</taxon>
        <taxon>Comamonadaceae</taxon>
        <taxon>Ramlibacter</taxon>
    </lineage>
</organism>
<evidence type="ECO:0000313" key="13">
    <source>
        <dbReference type="Proteomes" id="UP000806285"/>
    </source>
</evidence>
<dbReference type="PRINTS" id="PR00344">
    <property type="entry name" value="BCTRLSENSOR"/>
</dbReference>
<evidence type="ECO:0000256" key="1">
    <source>
        <dbReference type="ARBA" id="ARBA00000085"/>
    </source>
</evidence>
<feature type="domain" description="Response regulatory" evidence="11">
    <location>
        <begin position="1035"/>
        <end position="1153"/>
    </location>
</feature>
<sequence length="1159" mass="127900">MPFSSPNAPLAFRRILNRNLVLPLVLGVASALVFLGLLAYLVSALGEVERTDRILQRASAAQKLDLDMESGVRGFLVAGDERFLQPYDRALAGLTTEMERLKADVRDNPPQVERIERIQAMQERWNKEFAQEQVRNKRQDPGYVSRSPLGRELKDAIREEFDQFFTIERRLRAERTQSANQNTLTGAVAFVIFMLGVGGLIAWRGRRDLMGLSATYEQAFAEQERQAATLQAHAWLREGQSRLSERLAGEQQLQGVGHGALEALSQYAGIAVGALYTPEPDGGFRRAATWGWSADAQAGHERLPAGRTLVAECAAQRRPIKLDTVPPGYLKVASALGEALPGSVLLSPVLHEGRLSGVLEVGWMRPLEPRDEELLVAAGNVLGSAIESARYRERLQEALDRTQQLNEELQVQQEELRTANEELEEQSKALKESQAHLESQQAELEQTNVQLSEQADKLENQRDQLREAQVALEERAAELQRASRYKSEFLANMSHELRTPLNSSLILAKLLADNTGGNLTEEQVKFADSIYNAGNDLLNLINDILDIAKVEAGKLEVRAEATPVASVTSGLRGMFEPLAARKGLQLEVSVAEDAPASLFTDRQRLEQILRNLMANALKFTENGSVAVHVARQPGDRIAFEVRDSGIGIPASQQEVIFEAFRQADGTSSRRYGGTGLGLSISRDLARLLGGDISVTSAPGQGSTFTVVLPLEYKEGLAQQPLAMAPPVASEAPAAAQPAPTPAPTGAPRPPAPAFPDDREQPANGRRTVLVVEDDVRFAAILFDLAHELGYRCLVAHEAQEGCQLAMEHIPDAVLLDILLPGDSGLSVLQRLKEDPRTRHVPVHVLSAEDRAEPALSLGAIGYARKPATREQLQEVFSRLEEKLSQKVKRVLLVEDDPRQQESVKALIGDGDVEIVAVAEGQAALDALSHSVFDCMVIDLKLPDMSGQELLRRMAAGESRSFPPVIVYTGRNLTRDEEAELMRYSRSIIIKGARSPERLLDEVTLFLHKVETQLSSERQKMLRTARSRDKAFEGRRILVVDDDMRNIFALTSALEQKGAEVEVARNGIEALQKLQDGAGDVDMVLMDIMMPEMDGFTATREIRKDPRFQKLPVIAVTAKAMKEDQEKCLAAGANDYLAKPIELERLFSLMRVWMPKLERI</sequence>
<dbReference type="CDD" id="cd00082">
    <property type="entry name" value="HisKA"/>
    <property type="match status" value="1"/>
</dbReference>
<dbReference type="InterPro" id="IPR001789">
    <property type="entry name" value="Sig_transdc_resp-reg_receiver"/>
</dbReference>
<evidence type="ECO:0000259" key="11">
    <source>
        <dbReference type="PROSITE" id="PS50110"/>
    </source>
</evidence>
<dbReference type="PROSITE" id="PS50110">
    <property type="entry name" value="RESPONSE_REGULATORY"/>
    <property type="match status" value="3"/>
</dbReference>
<keyword evidence="5" id="KW-0418">Kinase</keyword>
<protein>
    <recommendedName>
        <fullName evidence="2">histidine kinase</fullName>
        <ecNumber evidence="2">2.7.13.3</ecNumber>
    </recommendedName>
</protein>
<feature type="domain" description="Response regulatory" evidence="11">
    <location>
        <begin position="767"/>
        <end position="880"/>
    </location>
</feature>
<dbReference type="CDD" id="cd17546">
    <property type="entry name" value="REC_hyHK_CKI1_RcsC-like"/>
    <property type="match status" value="1"/>
</dbReference>
<evidence type="ECO:0000313" key="12">
    <source>
        <dbReference type="EMBL" id="MBE7366000.1"/>
    </source>
</evidence>
<dbReference type="SMART" id="SM00387">
    <property type="entry name" value="HATPase_c"/>
    <property type="match status" value="1"/>
</dbReference>
<comment type="catalytic activity">
    <reaction evidence="1">
        <text>ATP + protein L-histidine = ADP + protein N-phospho-L-histidine.</text>
        <dbReference type="EC" id="2.7.13.3"/>
    </reaction>
</comment>
<keyword evidence="9" id="KW-0472">Membrane</keyword>
<gene>
    <name evidence="12" type="ORF">IM787_00335</name>
</gene>
<feature type="compositionally biased region" description="Pro residues" evidence="8">
    <location>
        <begin position="738"/>
        <end position="753"/>
    </location>
</feature>
<dbReference type="SUPFAM" id="SSF47384">
    <property type="entry name" value="Homodimeric domain of signal transducing histidine kinase"/>
    <property type="match status" value="1"/>
</dbReference>
<dbReference type="EMBL" id="JADDIV010000001">
    <property type="protein sequence ID" value="MBE7366000.1"/>
    <property type="molecule type" value="Genomic_DNA"/>
</dbReference>
<accession>A0ABR9RXN9</accession>
<dbReference type="InterPro" id="IPR003018">
    <property type="entry name" value="GAF"/>
</dbReference>
<dbReference type="Gene3D" id="3.40.50.2300">
    <property type="match status" value="3"/>
</dbReference>
<name>A0ABR9RXN9_9BURK</name>
<proteinExistence type="predicted"/>
<keyword evidence="3 7" id="KW-0597">Phosphoprotein</keyword>
<dbReference type="PANTHER" id="PTHR45339:SF1">
    <property type="entry name" value="HYBRID SIGNAL TRANSDUCTION HISTIDINE KINASE J"/>
    <property type="match status" value="1"/>
</dbReference>
<dbReference type="Pfam" id="PF05227">
    <property type="entry name" value="CHASE3"/>
    <property type="match status" value="1"/>
</dbReference>
<dbReference type="PANTHER" id="PTHR45339">
    <property type="entry name" value="HYBRID SIGNAL TRANSDUCTION HISTIDINE KINASE J"/>
    <property type="match status" value="1"/>
</dbReference>
<feature type="transmembrane region" description="Helical" evidence="9">
    <location>
        <begin position="184"/>
        <end position="203"/>
    </location>
</feature>
<dbReference type="PROSITE" id="PS50109">
    <property type="entry name" value="HIS_KIN"/>
    <property type="match status" value="1"/>
</dbReference>
<dbReference type="SUPFAM" id="SSF55874">
    <property type="entry name" value="ATPase domain of HSP90 chaperone/DNA topoisomerase II/histidine kinase"/>
    <property type="match status" value="1"/>
</dbReference>
<dbReference type="RefSeq" id="WP_193674647.1">
    <property type="nucleotide sequence ID" value="NZ_JADDIV010000001.1"/>
</dbReference>
<dbReference type="SMART" id="SM00065">
    <property type="entry name" value="GAF"/>
    <property type="match status" value="1"/>
</dbReference>
<feature type="region of interest" description="Disordered" evidence="8">
    <location>
        <begin position="723"/>
        <end position="762"/>
    </location>
</feature>
<evidence type="ECO:0000256" key="2">
    <source>
        <dbReference type="ARBA" id="ARBA00012438"/>
    </source>
</evidence>
<dbReference type="SMART" id="SM00388">
    <property type="entry name" value="HisKA"/>
    <property type="match status" value="1"/>
</dbReference>
<evidence type="ECO:0000256" key="6">
    <source>
        <dbReference type="ARBA" id="ARBA00023012"/>
    </source>
</evidence>
<dbReference type="Gene3D" id="1.10.287.130">
    <property type="match status" value="1"/>
</dbReference>
<keyword evidence="9" id="KW-1133">Transmembrane helix</keyword>
<evidence type="ECO:0000259" key="10">
    <source>
        <dbReference type="PROSITE" id="PS50109"/>
    </source>
</evidence>
<feature type="modified residue" description="4-aspartylphosphate" evidence="7">
    <location>
        <position position="816"/>
    </location>
</feature>
<keyword evidence="13" id="KW-1185">Reference proteome</keyword>
<dbReference type="InterPro" id="IPR036097">
    <property type="entry name" value="HisK_dim/P_sf"/>
</dbReference>
<dbReference type="Proteomes" id="UP000806285">
    <property type="component" value="Unassembled WGS sequence"/>
</dbReference>
<dbReference type="SUPFAM" id="SSF52172">
    <property type="entry name" value="CheY-like"/>
    <property type="match status" value="3"/>
</dbReference>
<feature type="transmembrane region" description="Helical" evidence="9">
    <location>
        <begin position="20"/>
        <end position="43"/>
    </location>
</feature>
<evidence type="ECO:0000256" key="7">
    <source>
        <dbReference type="PROSITE-ProRule" id="PRU00169"/>
    </source>
</evidence>
<dbReference type="InterPro" id="IPR036890">
    <property type="entry name" value="HATPase_C_sf"/>
</dbReference>
<keyword evidence="9" id="KW-0812">Transmembrane</keyword>
<dbReference type="Pfam" id="PF00512">
    <property type="entry name" value="HisKA"/>
    <property type="match status" value="1"/>
</dbReference>
<dbReference type="SUPFAM" id="SSF55781">
    <property type="entry name" value="GAF domain-like"/>
    <property type="match status" value="1"/>
</dbReference>
<dbReference type="Pfam" id="PF02518">
    <property type="entry name" value="HATPase_c"/>
    <property type="match status" value="1"/>
</dbReference>
<evidence type="ECO:0000256" key="9">
    <source>
        <dbReference type="SAM" id="Phobius"/>
    </source>
</evidence>
<dbReference type="Pfam" id="PF00072">
    <property type="entry name" value="Response_reg"/>
    <property type="match status" value="3"/>
</dbReference>
<evidence type="ECO:0000256" key="4">
    <source>
        <dbReference type="ARBA" id="ARBA00022679"/>
    </source>
</evidence>
<dbReference type="Gene3D" id="3.30.450.40">
    <property type="match status" value="1"/>
</dbReference>
<feature type="modified residue" description="4-aspartylphosphate" evidence="7">
    <location>
        <position position="938"/>
    </location>
</feature>
<keyword evidence="6" id="KW-0902">Two-component regulatory system</keyword>
<comment type="caution">
    <text evidence="12">The sequence shown here is derived from an EMBL/GenBank/DDBJ whole genome shotgun (WGS) entry which is preliminary data.</text>
</comment>
<dbReference type="Gene3D" id="3.30.565.10">
    <property type="entry name" value="Histidine kinase-like ATPase, C-terminal domain"/>
    <property type="match status" value="1"/>
</dbReference>
<dbReference type="InterPro" id="IPR011006">
    <property type="entry name" value="CheY-like_superfamily"/>
</dbReference>
<dbReference type="EC" id="2.7.13.3" evidence="2"/>
<dbReference type="CDD" id="cd16922">
    <property type="entry name" value="HATPase_EvgS-ArcB-TorS-like"/>
    <property type="match status" value="1"/>
</dbReference>
<dbReference type="InterPro" id="IPR004358">
    <property type="entry name" value="Sig_transdc_His_kin-like_C"/>
</dbReference>
<dbReference type="SMART" id="SM00448">
    <property type="entry name" value="REC"/>
    <property type="match status" value="3"/>
</dbReference>
<dbReference type="CDD" id="cd19410">
    <property type="entry name" value="HK9-like_sensor"/>
    <property type="match status" value="1"/>
</dbReference>
<dbReference type="Pfam" id="PF13185">
    <property type="entry name" value="GAF_2"/>
    <property type="match status" value="1"/>
</dbReference>
<dbReference type="InterPro" id="IPR007891">
    <property type="entry name" value="CHASE3"/>
</dbReference>
<evidence type="ECO:0000256" key="5">
    <source>
        <dbReference type="ARBA" id="ARBA00022777"/>
    </source>
</evidence>
<dbReference type="InterPro" id="IPR003594">
    <property type="entry name" value="HATPase_dom"/>
</dbReference>